<keyword evidence="5" id="KW-0508">mRNA splicing</keyword>
<reference evidence="8" key="1">
    <citation type="submission" date="2021-01" db="EMBL/GenBank/DDBJ databases">
        <authorList>
            <person name="Corre E."/>
            <person name="Pelletier E."/>
            <person name="Niang G."/>
            <person name="Scheremetjew M."/>
            <person name="Finn R."/>
            <person name="Kale V."/>
            <person name="Holt S."/>
            <person name="Cochrane G."/>
            <person name="Meng A."/>
            <person name="Brown T."/>
            <person name="Cohen L."/>
        </authorList>
    </citation>
    <scope>NUCLEOTIDE SEQUENCE</scope>
    <source>
        <strain evidence="8">SL-175</strain>
    </source>
</reference>
<dbReference type="GO" id="GO:0006397">
    <property type="term" value="P:mRNA processing"/>
    <property type="evidence" value="ECO:0007669"/>
    <property type="project" value="UniProtKB-KW"/>
</dbReference>
<evidence type="ECO:0000256" key="3">
    <source>
        <dbReference type="ARBA" id="ARBA00022664"/>
    </source>
</evidence>
<dbReference type="EMBL" id="HBFC01031531">
    <property type="protein sequence ID" value="CAD8719270.1"/>
    <property type="molecule type" value="Transcribed_RNA"/>
</dbReference>
<keyword evidence="6" id="KW-0539">Nucleus</keyword>
<dbReference type="GO" id="GO:0071011">
    <property type="term" value="C:precatalytic spliceosome"/>
    <property type="evidence" value="ECO:0007669"/>
    <property type="project" value="TreeGrafter"/>
</dbReference>
<evidence type="ECO:0008006" key="9">
    <source>
        <dbReference type="Google" id="ProtNLM"/>
    </source>
</evidence>
<evidence type="ECO:0000256" key="4">
    <source>
        <dbReference type="ARBA" id="ARBA00022728"/>
    </source>
</evidence>
<name>A0A7S0XIC8_9CHLO</name>
<dbReference type="Pfam" id="PF05700">
    <property type="entry name" value="BCAS2"/>
    <property type="match status" value="1"/>
</dbReference>
<keyword evidence="3" id="KW-0507">mRNA processing</keyword>
<protein>
    <recommendedName>
        <fullName evidence="9">Pre-mRNA-splicing factor SPF27</fullName>
    </recommendedName>
</protein>
<dbReference type="GO" id="GO:0000974">
    <property type="term" value="C:Prp19 complex"/>
    <property type="evidence" value="ECO:0007669"/>
    <property type="project" value="TreeGrafter"/>
</dbReference>
<evidence type="ECO:0000256" key="5">
    <source>
        <dbReference type="ARBA" id="ARBA00023187"/>
    </source>
</evidence>
<dbReference type="AlphaFoldDB" id="A0A7S0XIC8"/>
<organism evidence="8">
    <name type="scientific">Mantoniella antarctica</name>
    <dbReference type="NCBI Taxonomy" id="81844"/>
    <lineage>
        <taxon>Eukaryota</taxon>
        <taxon>Viridiplantae</taxon>
        <taxon>Chlorophyta</taxon>
        <taxon>Mamiellophyceae</taxon>
        <taxon>Mamiellales</taxon>
        <taxon>Mamiellaceae</taxon>
        <taxon>Mantoniella</taxon>
    </lineage>
</organism>
<dbReference type="GO" id="GO:0008380">
    <property type="term" value="P:RNA splicing"/>
    <property type="evidence" value="ECO:0007669"/>
    <property type="project" value="UniProtKB-KW"/>
</dbReference>
<evidence type="ECO:0000256" key="1">
    <source>
        <dbReference type="ARBA" id="ARBA00004123"/>
    </source>
</evidence>
<dbReference type="PANTHER" id="PTHR13296:SF0">
    <property type="entry name" value="PRE-MRNA-SPLICING FACTOR SPF27"/>
    <property type="match status" value="1"/>
</dbReference>
<comment type="similarity">
    <text evidence="2">Belongs to the SPF27 family.</text>
</comment>
<proteinExistence type="inferred from homology"/>
<evidence type="ECO:0000256" key="7">
    <source>
        <dbReference type="SAM" id="Coils"/>
    </source>
</evidence>
<sequence>MAATPMMLDGADGASTRWVNDAIDALPYADVLPENWRAGVDQLVNEEMRRMAKRPKDYLAELAPVHELSFKGCPLLAKEFARVAKVGGSMPPPDSSRYSLNPPLESQRGDENAWEVAVKNARAQLEHQALRIQNLELAAKFSPNAWRAHNASLDAAIKSYERQVREVRAEIAAVNLKRSLQQSAAGKALVALEEEWYATAIKCVAIDGAVQGLEARTAALVAATQ</sequence>
<keyword evidence="4" id="KW-0747">Spliceosome</keyword>
<keyword evidence="7" id="KW-0175">Coiled coil</keyword>
<evidence type="ECO:0000256" key="2">
    <source>
        <dbReference type="ARBA" id="ARBA00010788"/>
    </source>
</evidence>
<dbReference type="GO" id="GO:0071013">
    <property type="term" value="C:catalytic step 2 spliceosome"/>
    <property type="evidence" value="ECO:0007669"/>
    <property type="project" value="TreeGrafter"/>
</dbReference>
<accession>A0A7S0XIC8</accession>
<gene>
    <name evidence="8" type="ORF">MANT1106_LOCUS18730</name>
</gene>
<feature type="coiled-coil region" evidence="7">
    <location>
        <begin position="118"/>
        <end position="177"/>
    </location>
</feature>
<evidence type="ECO:0000256" key="6">
    <source>
        <dbReference type="ARBA" id="ARBA00023242"/>
    </source>
</evidence>
<dbReference type="InterPro" id="IPR008409">
    <property type="entry name" value="SPF27"/>
</dbReference>
<comment type="subcellular location">
    <subcellularLocation>
        <location evidence="1">Nucleus</location>
    </subcellularLocation>
</comment>
<dbReference type="PANTHER" id="PTHR13296">
    <property type="entry name" value="BCAS2 PROTEIN"/>
    <property type="match status" value="1"/>
</dbReference>
<evidence type="ECO:0000313" key="8">
    <source>
        <dbReference type="EMBL" id="CAD8719270.1"/>
    </source>
</evidence>